<dbReference type="GO" id="GO:0006355">
    <property type="term" value="P:regulation of DNA-templated transcription"/>
    <property type="evidence" value="ECO:0007669"/>
    <property type="project" value="InterPro"/>
</dbReference>
<dbReference type="PANTHER" id="PTHR43214:SF43">
    <property type="entry name" value="TWO-COMPONENT RESPONSE REGULATOR"/>
    <property type="match status" value="1"/>
</dbReference>
<feature type="non-terminal residue" evidence="6">
    <location>
        <position position="190"/>
    </location>
</feature>
<accession>A0A538SC08</accession>
<dbReference type="InterPro" id="IPR016032">
    <property type="entry name" value="Sig_transdc_resp-reg_C-effctor"/>
</dbReference>
<dbReference type="GO" id="GO:0003677">
    <property type="term" value="F:DNA binding"/>
    <property type="evidence" value="ECO:0007669"/>
    <property type="project" value="UniProtKB-KW"/>
</dbReference>
<dbReference type="GO" id="GO:0000160">
    <property type="term" value="P:phosphorelay signal transduction system"/>
    <property type="evidence" value="ECO:0007669"/>
    <property type="project" value="InterPro"/>
</dbReference>
<dbReference type="InterPro" id="IPR058245">
    <property type="entry name" value="NreC/VraR/RcsB-like_REC"/>
</dbReference>
<sequence length="190" mass="20043">MSGPVSVVLVDDHQIVREGLRTLFADEPGIRVVGEAGGAAEGFDVAAALRPDVVLLDLVMPGGGAVQAIERLRRELPSVRILVLTSYAGDRQVHEALKAGAIGYLLKDVSRAELVRAIHSVHQGQPALHAEAQRHLLRGVSGAAGRSALAELTARERSVLELIARGRSNKAIAAELKLSEGTVKGYVSVV</sequence>
<dbReference type="PROSITE" id="PS50110">
    <property type="entry name" value="RESPONSE_REGULATORY"/>
    <property type="match status" value="1"/>
</dbReference>
<dbReference type="InterPro" id="IPR011006">
    <property type="entry name" value="CheY-like_superfamily"/>
</dbReference>
<dbReference type="CDD" id="cd06170">
    <property type="entry name" value="LuxR_C_like"/>
    <property type="match status" value="1"/>
</dbReference>
<evidence type="ECO:0000313" key="7">
    <source>
        <dbReference type="Proteomes" id="UP000320184"/>
    </source>
</evidence>
<dbReference type="Gene3D" id="3.40.50.2300">
    <property type="match status" value="1"/>
</dbReference>
<dbReference type="PROSITE" id="PS50043">
    <property type="entry name" value="HTH_LUXR_2"/>
    <property type="match status" value="1"/>
</dbReference>
<evidence type="ECO:0000256" key="3">
    <source>
        <dbReference type="PROSITE-ProRule" id="PRU00169"/>
    </source>
</evidence>
<dbReference type="SMART" id="SM00421">
    <property type="entry name" value="HTH_LUXR"/>
    <property type="match status" value="1"/>
</dbReference>
<dbReference type="SMART" id="SM00448">
    <property type="entry name" value="REC"/>
    <property type="match status" value="1"/>
</dbReference>
<evidence type="ECO:0000256" key="2">
    <source>
        <dbReference type="ARBA" id="ARBA00023125"/>
    </source>
</evidence>
<proteinExistence type="predicted"/>
<dbReference type="InterPro" id="IPR039420">
    <property type="entry name" value="WalR-like"/>
</dbReference>
<dbReference type="PANTHER" id="PTHR43214">
    <property type="entry name" value="TWO-COMPONENT RESPONSE REGULATOR"/>
    <property type="match status" value="1"/>
</dbReference>
<protein>
    <submittedName>
        <fullName evidence="6">Response regulator transcription factor</fullName>
    </submittedName>
</protein>
<evidence type="ECO:0000313" key="6">
    <source>
        <dbReference type="EMBL" id="TMQ48904.1"/>
    </source>
</evidence>
<dbReference type="EMBL" id="VBOT01000131">
    <property type="protein sequence ID" value="TMQ48904.1"/>
    <property type="molecule type" value="Genomic_DNA"/>
</dbReference>
<evidence type="ECO:0000259" key="5">
    <source>
        <dbReference type="PROSITE" id="PS50110"/>
    </source>
</evidence>
<organism evidence="6 7">
    <name type="scientific">Eiseniibacteriota bacterium</name>
    <dbReference type="NCBI Taxonomy" id="2212470"/>
    <lineage>
        <taxon>Bacteria</taxon>
        <taxon>Candidatus Eiseniibacteriota</taxon>
    </lineage>
</organism>
<reference evidence="6 7" key="1">
    <citation type="journal article" date="2019" name="Nat. Microbiol.">
        <title>Mediterranean grassland soil C-N compound turnover is dependent on rainfall and depth, and is mediated by genomically divergent microorganisms.</title>
        <authorList>
            <person name="Diamond S."/>
            <person name="Andeer P.F."/>
            <person name="Li Z."/>
            <person name="Crits-Christoph A."/>
            <person name="Burstein D."/>
            <person name="Anantharaman K."/>
            <person name="Lane K.R."/>
            <person name="Thomas B.C."/>
            <person name="Pan C."/>
            <person name="Northen T.R."/>
            <person name="Banfield J.F."/>
        </authorList>
    </citation>
    <scope>NUCLEOTIDE SEQUENCE [LARGE SCALE GENOMIC DNA]</scope>
    <source>
        <strain evidence="6">WS_3</strain>
    </source>
</reference>
<name>A0A538SC08_UNCEI</name>
<keyword evidence="2" id="KW-0238">DNA-binding</keyword>
<dbReference type="InterPro" id="IPR000792">
    <property type="entry name" value="Tscrpt_reg_LuxR_C"/>
</dbReference>
<dbReference type="AlphaFoldDB" id="A0A538SC08"/>
<dbReference type="CDD" id="cd17535">
    <property type="entry name" value="REC_NarL-like"/>
    <property type="match status" value="1"/>
</dbReference>
<evidence type="ECO:0000259" key="4">
    <source>
        <dbReference type="PROSITE" id="PS50043"/>
    </source>
</evidence>
<feature type="modified residue" description="4-aspartylphosphate" evidence="3">
    <location>
        <position position="57"/>
    </location>
</feature>
<dbReference type="SUPFAM" id="SSF46894">
    <property type="entry name" value="C-terminal effector domain of the bipartite response regulators"/>
    <property type="match status" value="1"/>
</dbReference>
<dbReference type="SUPFAM" id="SSF52172">
    <property type="entry name" value="CheY-like"/>
    <property type="match status" value="1"/>
</dbReference>
<feature type="domain" description="HTH luxR-type" evidence="4">
    <location>
        <begin position="145"/>
        <end position="190"/>
    </location>
</feature>
<dbReference type="Proteomes" id="UP000320184">
    <property type="component" value="Unassembled WGS sequence"/>
</dbReference>
<evidence type="ECO:0000256" key="1">
    <source>
        <dbReference type="ARBA" id="ARBA00022553"/>
    </source>
</evidence>
<dbReference type="PRINTS" id="PR00038">
    <property type="entry name" value="HTHLUXR"/>
</dbReference>
<comment type="caution">
    <text evidence="6">The sequence shown here is derived from an EMBL/GenBank/DDBJ whole genome shotgun (WGS) entry which is preliminary data.</text>
</comment>
<dbReference type="Pfam" id="PF00072">
    <property type="entry name" value="Response_reg"/>
    <property type="match status" value="1"/>
</dbReference>
<gene>
    <name evidence="6" type="ORF">E6K73_10975</name>
</gene>
<feature type="domain" description="Response regulatory" evidence="5">
    <location>
        <begin position="6"/>
        <end position="122"/>
    </location>
</feature>
<keyword evidence="1 3" id="KW-0597">Phosphoprotein</keyword>
<dbReference type="InterPro" id="IPR001789">
    <property type="entry name" value="Sig_transdc_resp-reg_receiver"/>
</dbReference>
<dbReference type="Pfam" id="PF00196">
    <property type="entry name" value="GerE"/>
    <property type="match status" value="1"/>
</dbReference>